<dbReference type="InterPro" id="IPR001387">
    <property type="entry name" value="Cro/C1-type_HTH"/>
</dbReference>
<dbReference type="SMART" id="SM00530">
    <property type="entry name" value="HTH_XRE"/>
    <property type="match status" value="1"/>
</dbReference>
<dbReference type="SUPFAM" id="SSF47413">
    <property type="entry name" value="lambda repressor-like DNA-binding domains"/>
    <property type="match status" value="1"/>
</dbReference>
<dbReference type="GO" id="GO:0003677">
    <property type="term" value="F:DNA binding"/>
    <property type="evidence" value="ECO:0007669"/>
    <property type="project" value="InterPro"/>
</dbReference>
<dbReference type="CDD" id="cd00093">
    <property type="entry name" value="HTH_XRE"/>
    <property type="match status" value="1"/>
</dbReference>
<comment type="caution">
    <text evidence="3">The sequence shown here is derived from an EMBL/GenBank/DDBJ whole genome shotgun (WGS) entry which is preliminary data.</text>
</comment>
<name>A0A6N6JKH2_9RHOB</name>
<dbReference type="OrthoDB" id="8092542at2"/>
<feature type="compositionally biased region" description="Acidic residues" evidence="1">
    <location>
        <begin position="119"/>
        <end position="128"/>
    </location>
</feature>
<keyword evidence="4" id="KW-1185">Reference proteome</keyword>
<feature type="region of interest" description="Disordered" evidence="1">
    <location>
        <begin position="100"/>
        <end position="128"/>
    </location>
</feature>
<reference evidence="3 4" key="1">
    <citation type="submission" date="2019-12" db="EMBL/GenBank/DDBJ databases">
        <title>Litoreibacter badius sp. nov., a novel bacteriochlorophyll a-containing bacterium in the genus Litoreibacter.</title>
        <authorList>
            <person name="Kanamuro M."/>
            <person name="Takabe Y."/>
            <person name="Mori K."/>
            <person name="Takaichi S."/>
            <person name="Hanada S."/>
        </authorList>
    </citation>
    <scope>NUCLEOTIDE SEQUENCE [LARGE SCALE GENOMIC DNA]</scope>
    <source>
        <strain evidence="3 4">K6</strain>
    </source>
</reference>
<feature type="domain" description="HTH cro/C1-type" evidence="2">
    <location>
        <begin position="21"/>
        <end position="77"/>
    </location>
</feature>
<gene>
    <name evidence="3" type="ORF">KIN_36090</name>
</gene>
<protein>
    <recommendedName>
        <fullName evidence="2">HTH cro/C1-type domain-containing protein</fullName>
    </recommendedName>
</protein>
<organism evidence="3 4">
    <name type="scientific">Litoreibacter roseus</name>
    <dbReference type="NCBI Taxonomy" id="2601869"/>
    <lineage>
        <taxon>Bacteria</taxon>
        <taxon>Pseudomonadati</taxon>
        <taxon>Pseudomonadota</taxon>
        <taxon>Alphaproteobacteria</taxon>
        <taxon>Rhodobacterales</taxon>
        <taxon>Roseobacteraceae</taxon>
        <taxon>Litoreibacter</taxon>
    </lineage>
</organism>
<evidence type="ECO:0000259" key="2">
    <source>
        <dbReference type="PROSITE" id="PS50943"/>
    </source>
</evidence>
<dbReference type="Proteomes" id="UP000436822">
    <property type="component" value="Unassembled WGS sequence"/>
</dbReference>
<dbReference type="EMBL" id="BLJE01000005">
    <property type="protein sequence ID" value="GFE66535.1"/>
    <property type="molecule type" value="Genomic_DNA"/>
</dbReference>
<dbReference type="PROSITE" id="PS50943">
    <property type="entry name" value="HTH_CROC1"/>
    <property type="match status" value="1"/>
</dbReference>
<dbReference type="AlphaFoldDB" id="A0A6N6JKH2"/>
<dbReference type="Gene3D" id="1.10.260.40">
    <property type="entry name" value="lambda repressor-like DNA-binding domains"/>
    <property type="match status" value="1"/>
</dbReference>
<dbReference type="Pfam" id="PF01381">
    <property type="entry name" value="HTH_3"/>
    <property type="match status" value="1"/>
</dbReference>
<accession>A0A6N6JKH2</accession>
<evidence type="ECO:0000313" key="3">
    <source>
        <dbReference type="EMBL" id="GFE66535.1"/>
    </source>
</evidence>
<sequence length="128" mass="13720">MAVKMNSVSARRSLEALGANIKTARLKRRISVKDFAERIGVSESTVARLEKGDDGVSIGTLAMACLVLGEIDRISDFLDAGTDDTGLLLDRESLPKRIDRKRTLKSSSKGPDKVAPIGDGDDEEGVGF</sequence>
<dbReference type="InterPro" id="IPR010982">
    <property type="entry name" value="Lambda_DNA-bd_dom_sf"/>
</dbReference>
<evidence type="ECO:0000256" key="1">
    <source>
        <dbReference type="SAM" id="MobiDB-lite"/>
    </source>
</evidence>
<evidence type="ECO:0000313" key="4">
    <source>
        <dbReference type="Proteomes" id="UP000436822"/>
    </source>
</evidence>
<proteinExistence type="predicted"/>